<keyword evidence="4" id="KW-1185">Reference proteome</keyword>
<dbReference type="Proteomes" id="UP000053831">
    <property type="component" value="Unassembled WGS sequence"/>
</dbReference>
<dbReference type="PROSITE" id="PS51212">
    <property type="entry name" value="WSC"/>
    <property type="match status" value="1"/>
</dbReference>
<evidence type="ECO:0000313" key="3">
    <source>
        <dbReference type="EMBL" id="KOS17157.1"/>
    </source>
</evidence>
<name>A0A0M8MUP5_ESCWE</name>
<organism evidence="3 4">
    <name type="scientific">Escovopsis weberi</name>
    <dbReference type="NCBI Taxonomy" id="150374"/>
    <lineage>
        <taxon>Eukaryota</taxon>
        <taxon>Fungi</taxon>
        <taxon>Dikarya</taxon>
        <taxon>Ascomycota</taxon>
        <taxon>Pezizomycotina</taxon>
        <taxon>Sordariomycetes</taxon>
        <taxon>Hypocreomycetidae</taxon>
        <taxon>Hypocreales</taxon>
        <taxon>Hypocreaceae</taxon>
        <taxon>Escovopsis</taxon>
    </lineage>
</organism>
<dbReference type="AlphaFoldDB" id="A0A0M8MUP5"/>
<dbReference type="PANTHER" id="PTHR43662">
    <property type="match status" value="1"/>
</dbReference>
<dbReference type="Pfam" id="PF01822">
    <property type="entry name" value="WSC"/>
    <property type="match status" value="1"/>
</dbReference>
<accession>A0A0M8MUP5</accession>
<dbReference type="Pfam" id="PF09362">
    <property type="entry name" value="DUF1996"/>
    <property type="match status" value="1"/>
</dbReference>
<gene>
    <name evidence="3" type="ORF">ESCO_005993</name>
</gene>
<dbReference type="InterPro" id="IPR018535">
    <property type="entry name" value="DUF1996"/>
</dbReference>
<dbReference type="PANTHER" id="PTHR43662:SF11">
    <property type="entry name" value="WSC DOMAIN-CONTAINING PROTEIN"/>
    <property type="match status" value="1"/>
</dbReference>
<sequence>MKSARVSTVAALAGMAVALGNQRSFAVMHFNDQPLTTVRLDPIVNPGQIASHVHTVLGASNFGANVTFDDLAASECANPVIKGDNSVYWFPSLYYMDTENNTFESVPLFYAQVYYFFEPSNDKIVAFPEGLNMFTGNASQRDPPSGGCTGNLDPSKGPVQNVRWTCPRSGDEDNPPSWPAGSDGTMSGMGDPNNKGEGCGFPDVSCDGYASPHRMDVHFPSCWNPEAGLTNYMENMAFPTDAGNGKQDCPPGWWHVPHLFYEVYWNTLIFQGRWEEGKGRQPFVLAEGDITGYSAHADFISGWDRDVLQNIIDNCDAGTAAMDKCPGVEINNVKCQIAPAIDEKTQGTLTALPGNNPCFQAGFSAGHSRAVSPPHDFFFPCFAPEPYHSVSEWQRPCQLSTTETTTMTSTIMMTATVTVTQCKPTASASRPAPPAQATGPSDDILGFTYVGCFRDTDARVLTGEELPALGPMSTEKCITRCKDHGFSLAGTEYGGQCFCGDKLVGSSKIDESECSMPCEGDASEICGGGSALSMYSSTGQAGVAGVPGVDNAGQQPQQQQPPTDSWRRHRRRSRH</sequence>
<evidence type="ECO:0000256" key="1">
    <source>
        <dbReference type="SAM" id="MobiDB-lite"/>
    </source>
</evidence>
<dbReference type="OrthoDB" id="74764at2759"/>
<dbReference type="InterPro" id="IPR002889">
    <property type="entry name" value="WSC_carb-bd"/>
</dbReference>
<comment type="caution">
    <text evidence="3">The sequence shown here is derived from an EMBL/GenBank/DDBJ whole genome shotgun (WGS) entry which is preliminary data.</text>
</comment>
<evidence type="ECO:0000259" key="2">
    <source>
        <dbReference type="PROSITE" id="PS51212"/>
    </source>
</evidence>
<proteinExistence type="predicted"/>
<reference evidence="3 4" key="1">
    <citation type="submission" date="2015-07" db="EMBL/GenBank/DDBJ databases">
        <title>The genome of the fungus Escovopsis weberi, a specialized disease agent of ant agriculture.</title>
        <authorList>
            <person name="de Man T.J."/>
            <person name="Stajich J.E."/>
            <person name="Kubicek C.P."/>
            <person name="Chenthamara K."/>
            <person name="Atanasova L."/>
            <person name="Druzhinina I.S."/>
            <person name="Birnbaum S."/>
            <person name="Barribeau S.M."/>
            <person name="Teiling C."/>
            <person name="Suen G."/>
            <person name="Currie C."/>
            <person name="Gerardo N.M."/>
        </authorList>
    </citation>
    <scope>NUCLEOTIDE SEQUENCE [LARGE SCALE GENOMIC DNA]</scope>
</reference>
<feature type="domain" description="WSC" evidence="2">
    <location>
        <begin position="446"/>
        <end position="538"/>
    </location>
</feature>
<dbReference type="EMBL" id="LGSR01000028">
    <property type="protein sequence ID" value="KOS17157.1"/>
    <property type="molecule type" value="Genomic_DNA"/>
</dbReference>
<dbReference type="SMART" id="SM00321">
    <property type="entry name" value="WSC"/>
    <property type="match status" value="1"/>
</dbReference>
<evidence type="ECO:0000313" key="4">
    <source>
        <dbReference type="Proteomes" id="UP000053831"/>
    </source>
</evidence>
<feature type="region of interest" description="Disordered" evidence="1">
    <location>
        <begin position="136"/>
        <end position="193"/>
    </location>
</feature>
<dbReference type="STRING" id="150374.A0A0M8MUP5"/>
<protein>
    <submittedName>
        <fullName evidence="3">WSC domain-containing protein 2</fullName>
    </submittedName>
</protein>
<feature type="region of interest" description="Disordered" evidence="1">
    <location>
        <begin position="537"/>
        <end position="575"/>
    </location>
</feature>